<protein>
    <recommendedName>
        <fullName evidence="1">N-acetyltransferase domain-containing protein</fullName>
    </recommendedName>
</protein>
<reference evidence="2" key="2">
    <citation type="submission" date="2021-08" db="EMBL/GenBank/DDBJ databases">
        <authorList>
            <person name="Tani A."/>
            <person name="Ola A."/>
            <person name="Ogura Y."/>
            <person name="Katsura K."/>
            <person name="Hayashi T."/>
        </authorList>
    </citation>
    <scope>NUCLEOTIDE SEQUENCE</scope>
    <source>
        <strain evidence="2">DSM 16372</strain>
    </source>
</reference>
<sequence length="169" mass="18103">MADRVSVLPAWRPLLSSDLPRVRAIAETVHPDLPERLDVLAEKRALFPEGCLGFGGSEIQGYGLAHPWVLGGIPALDRFIGSLPQGSDCLYVHDVALLPGMRGLGGASRYVAAMAVLARSRGLGRLACVAVYGAESLWSSLGFEEVPDEAQAPKLRSYGEGARYLTCRL</sequence>
<keyword evidence="3" id="KW-1185">Reference proteome</keyword>
<name>A0AAV4ZI65_9HYPH</name>
<reference evidence="2" key="1">
    <citation type="journal article" date="2016" name="Front. Microbiol.">
        <title>Genome Sequence of the Piezophilic, Mesophilic Sulfate-Reducing Bacterium Desulfovibrio indicus J2T.</title>
        <authorList>
            <person name="Cao J."/>
            <person name="Maignien L."/>
            <person name="Shao Z."/>
            <person name="Alain K."/>
            <person name="Jebbar M."/>
        </authorList>
    </citation>
    <scope>NUCLEOTIDE SEQUENCE</scope>
    <source>
        <strain evidence="2">DSM 16372</strain>
    </source>
</reference>
<dbReference type="SUPFAM" id="SSF55729">
    <property type="entry name" value="Acyl-CoA N-acyltransferases (Nat)"/>
    <property type="match status" value="1"/>
</dbReference>
<evidence type="ECO:0000259" key="1">
    <source>
        <dbReference type="PROSITE" id="PS51186"/>
    </source>
</evidence>
<proteinExistence type="predicted"/>
<comment type="caution">
    <text evidence="2">The sequence shown here is derived from an EMBL/GenBank/DDBJ whole genome shotgun (WGS) entry which is preliminary data.</text>
</comment>
<dbReference type="GO" id="GO:0016747">
    <property type="term" value="F:acyltransferase activity, transferring groups other than amino-acyl groups"/>
    <property type="evidence" value="ECO:0007669"/>
    <property type="project" value="InterPro"/>
</dbReference>
<dbReference type="InterPro" id="IPR016181">
    <property type="entry name" value="Acyl_CoA_acyltransferase"/>
</dbReference>
<feature type="domain" description="N-acetyltransferase" evidence="1">
    <location>
        <begin position="9"/>
        <end position="169"/>
    </location>
</feature>
<dbReference type="PROSITE" id="PS51186">
    <property type="entry name" value="GNAT"/>
    <property type="match status" value="1"/>
</dbReference>
<dbReference type="Gene3D" id="3.40.630.30">
    <property type="match status" value="1"/>
</dbReference>
<dbReference type="InterPro" id="IPR000182">
    <property type="entry name" value="GNAT_dom"/>
</dbReference>
<gene>
    <name evidence="2" type="ORF">BHAOGJBA_1378</name>
</gene>
<dbReference type="Proteomes" id="UP001055247">
    <property type="component" value="Unassembled WGS sequence"/>
</dbReference>
<evidence type="ECO:0000313" key="3">
    <source>
        <dbReference type="Proteomes" id="UP001055247"/>
    </source>
</evidence>
<dbReference type="Pfam" id="PF00583">
    <property type="entry name" value="Acetyltransf_1"/>
    <property type="match status" value="1"/>
</dbReference>
<organism evidence="2 3">
    <name type="scientific">Methylobacterium hispanicum</name>
    <dbReference type="NCBI Taxonomy" id="270350"/>
    <lineage>
        <taxon>Bacteria</taxon>
        <taxon>Pseudomonadati</taxon>
        <taxon>Pseudomonadota</taxon>
        <taxon>Alphaproteobacteria</taxon>
        <taxon>Hyphomicrobiales</taxon>
        <taxon>Methylobacteriaceae</taxon>
        <taxon>Methylobacterium</taxon>
    </lineage>
</organism>
<accession>A0AAV4ZI65</accession>
<dbReference type="RefSeq" id="WP_238229864.1">
    <property type="nucleotide sequence ID" value="NZ_BPQO01000004.1"/>
</dbReference>
<dbReference type="AlphaFoldDB" id="A0AAV4ZI65"/>
<dbReference type="EMBL" id="BPQO01000004">
    <property type="protein sequence ID" value="GJD87872.1"/>
    <property type="molecule type" value="Genomic_DNA"/>
</dbReference>
<evidence type="ECO:0000313" key="2">
    <source>
        <dbReference type="EMBL" id="GJD87872.1"/>
    </source>
</evidence>